<dbReference type="AlphaFoldDB" id="A0A2X0M1A5"/>
<name>A0A2X0M1A5_9BASI</name>
<gene>
    <name evidence="2" type="primary">BQ5605_C003g02338</name>
    <name evidence="2" type="ORF">BQ5605_C003G02338</name>
</gene>
<evidence type="ECO:0000313" key="2">
    <source>
        <dbReference type="EMBL" id="SGY40217.1"/>
    </source>
</evidence>
<accession>A0A2X0M1A5</accession>
<organism evidence="2 3">
    <name type="scientific">Microbotryum silenes-dioicae</name>
    <dbReference type="NCBI Taxonomy" id="796604"/>
    <lineage>
        <taxon>Eukaryota</taxon>
        <taxon>Fungi</taxon>
        <taxon>Dikarya</taxon>
        <taxon>Basidiomycota</taxon>
        <taxon>Pucciniomycotina</taxon>
        <taxon>Microbotryomycetes</taxon>
        <taxon>Microbotryales</taxon>
        <taxon>Microbotryaceae</taxon>
        <taxon>Microbotryum</taxon>
    </lineage>
</organism>
<dbReference type="Gene3D" id="3.40.50.11350">
    <property type="match status" value="1"/>
</dbReference>
<evidence type="ECO:0000256" key="1">
    <source>
        <dbReference type="SAM" id="MobiDB-lite"/>
    </source>
</evidence>
<dbReference type="STRING" id="796604.A0A2X0M1A5"/>
<dbReference type="CDD" id="cd11296">
    <property type="entry name" value="O-FucT_like"/>
    <property type="match status" value="1"/>
</dbReference>
<evidence type="ECO:0000313" key="3">
    <source>
        <dbReference type="Proteomes" id="UP000249464"/>
    </source>
</evidence>
<dbReference type="Proteomes" id="UP000249464">
    <property type="component" value="Unassembled WGS sequence"/>
</dbReference>
<protein>
    <submittedName>
        <fullName evidence="2">BQ5605_C003g02338 protein</fullName>
    </submittedName>
</protein>
<dbReference type="EMBL" id="FQNC01000042">
    <property type="protein sequence ID" value="SGY40217.1"/>
    <property type="molecule type" value="Genomic_DNA"/>
</dbReference>
<feature type="region of interest" description="Disordered" evidence="1">
    <location>
        <begin position="134"/>
        <end position="157"/>
    </location>
</feature>
<keyword evidence="3" id="KW-1185">Reference proteome</keyword>
<proteinExistence type="predicted"/>
<reference evidence="2 3" key="1">
    <citation type="submission" date="2016-11" db="EMBL/GenBank/DDBJ databases">
        <authorList>
            <person name="Jaros S."/>
            <person name="Januszkiewicz K."/>
            <person name="Wedrychowicz H."/>
        </authorList>
    </citation>
    <scope>NUCLEOTIDE SEQUENCE [LARGE SCALE GENOMIC DNA]</scope>
</reference>
<sequence>MCCSKKSGSNLDKSTWVTCLSRHRGTAHQGSQSCWPNLKYVMMDSWSGLGGQFTTVLPLLFLASTTSRIAIIPSFNDEHHYKADVIIKMSMLYDLERFRQIVSASPSFTNQSCQSGDQEDDVGCYVSNFVRPRSFLRPPQHPPDDHSNRQAGSRRQRSTDLILRCNYSWADWTYESYAMFDTDFERRMEKIALQTQDGDQDELLDVLHQPLDLKRAGQDEVSKEQQKLMAPQWKEFNRKPEWHYVGRYLDFAPKIWEIALASVRASLGVTTIPQELITMHIRRGDFLTWCEKGTDCTPSLDAFAAAVKDLEAELKMSSPELDVDKIQVLITTDEQDDRAILDQIAANGWVISQTSSSMIEEAFGDAWKWADSAIAQAILSLGARGFVGTSNSQVSQLTQLRIQSYYKRKQAPTRRSTGPESS</sequence>